<dbReference type="InterPro" id="IPR029058">
    <property type="entry name" value="AB_hydrolase_fold"/>
</dbReference>
<gene>
    <name evidence="2" type="ORF">D1222_02755</name>
</gene>
<dbReference type="InterPro" id="IPR010297">
    <property type="entry name" value="DUF900_hydrolase"/>
</dbReference>
<organism evidence="2 3">
    <name type="scientific">Henriciella algicola</name>
    <dbReference type="NCBI Taxonomy" id="1608422"/>
    <lineage>
        <taxon>Bacteria</taxon>
        <taxon>Pseudomonadati</taxon>
        <taxon>Pseudomonadota</taxon>
        <taxon>Alphaproteobacteria</taxon>
        <taxon>Hyphomonadales</taxon>
        <taxon>Hyphomonadaceae</taxon>
        <taxon>Henriciella</taxon>
    </lineage>
</organism>
<dbReference type="Pfam" id="PF05990">
    <property type="entry name" value="DUF900"/>
    <property type="match status" value="1"/>
</dbReference>
<dbReference type="Proteomes" id="UP000265845">
    <property type="component" value="Unassembled WGS sequence"/>
</dbReference>
<dbReference type="GO" id="GO:0016787">
    <property type="term" value="F:hydrolase activity"/>
    <property type="evidence" value="ECO:0007669"/>
    <property type="project" value="UniProtKB-KW"/>
</dbReference>
<feature type="compositionally biased region" description="Pro residues" evidence="1">
    <location>
        <begin position="440"/>
        <end position="449"/>
    </location>
</feature>
<dbReference type="OrthoDB" id="9797755at2"/>
<dbReference type="PANTHER" id="PTHR36513:SF1">
    <property type="entry name" value="TRANSMEMBRANE PROTEIN"/>
    <property type="match status" value="1"/>
</dbReference>
<proteinExistence type="predicted"/>
<sequence>MKRVLIWGFFFILAGLAGAIGWFVIQPKTTMHHPDFGNDCTELVDEATENAVDCVRVFFGTNRKVVTDGTAPGEDDEVDTKDVVAEDSETLALGRADIWLPKLIEEGGSRERGETPFLKGEPPEEPSELAKYALITRITAAGQERFLSQLDDALIDRDSYSLLLFVHGFNTPFEDALIRSAQLSTDLSRRDVFDVGVPVLFSWPSAGNVSLDDYQGDRDRSLASAAYLEQFLELLTANADVDRINIVAHSMGNRVLTQALEDFAADYLETHGESGIEFRIILVAADVDREIFDATAGIIDNMRANITIYTSDADKALQVSNIVNQKMRLGDTDTNRPYIRENESYQTVDATGVATELFGLGHNYYSDNPFILGDMLCAMAQANPEARALERLRYAGTPDGLEYFRVRPDIEPGYEECSLYRDAFPLTDISQAPEADVPQPMAPPPPPPASTDTDSMPEPGARSVEPGAPEDETITYLVEDRASFRPVDFSGELMLALARGEPIEVRVDTYTDTLLAEDDSRAMTALWAAEVVELLVLLDVDPSIITVTAHGEDDLAVVTEDGVDEVQNRRVVVTVVYE</sequence>
<evidence type="ECO:0000313" key="3">
    <source>
        <dbReference type="Proteomes" id="UP000265845"/>
    </source>
</evidence>
<reference evidence="2 3" key="1">
    <citation type="submission" date="2018-08" db="EMBL/GenBank/DDBJ databases">
        <title>Henriciella mobilis sp. nov., isolated from seawater.</title>
        <authorList>
            <person name="Cheng H."/>
            <person name="Wu Y.-H."/>
            <person name="Xu X.-W."/>
            <person name="Guo L.-L."/>
        </authorList>
    </citation>
    <scope>NUCLEOTIDE SEQUENCE [LARGE SCALE GENOMIC DNA]</scope>
    <source>
        <strain evidence="2 3">CCUG67844</strain>
    </source>
</reference>
<dbReference type="SUPFAM" id="SSF53474">
    <property type="entry name" value="alpha/beta-Hydrolases"/>
    <property type="match status" value="1"/>
</dbReference>
<keyword evidence="3" id="KW-1185">Reference proteome</keyword>
<dbReference type="AlphaFoldDB" id="A0A399RKJ5"/>
<keyword evidence="2" id="KW-0378">Hydrolase</keyword>
<evidence type="ECO:0000256" key="1">
    <source>
        <dbReference type="SAM" id="MobiDB-lite"/>
    </source>
</evidence>
<dbReference type="PANTHER" id="PTHR36513">
    <property type="entry name" value="ABC TRANSMEMBRANE TYPE-1 DOMAIN-CONTAINING PROTEIN"/>
    <property type="match status" value="1"/>
</dbReference>
<accession>A0A399RKJ5</accession>
<dbReference type="SUPFAM" id="SSF103088">
    <property type="entry name" value="OmpA-like"/>
    <property type="match status" value="1"/>
</dbReference>
<dbReference type="InterPro" id="IPR036737">
    <property type="entry name" value="OmpA-like_sf"/>
</dbReference>
<dbReference type="EMBL" id="QWGA01000003">
    <property type="protein sequence ID" value="RIJ31201.1"/>
    <property type="molecule type" value="Genomic_DNA"/>
</dbReference>
<dbReference type="Gene3D" id="3.30.1330.60">
    <property type="entry name" value="OmpA-like domain"/>
    <property type="match status" value="1"/>
</dbReference>
<protein>
    <submittedName>
        <fullName evidence="2">Alpha/beta hydrolase</fullName>
    </submittedName>
</protein>
<comment type="caution">
    <text evidence="2">The sequence shown here is derived from an EMBL/GenBank/DDBJ whole genome shotgun (WGS) entry which is preliminary data.</text>
</comment>
<dbReference type="Gene3D" id="3.40.50.1820">
    <property type="entry name" value="alpha/beta hydrolase"/>
    <property type="match status" value="1"/>
</dbReference>
<name>A0A399RKJ5_9PROT</name>
<feature type="region of interest" description="Disordered" evidence="1">
    <location>
        <begin position="433"/>
        <end position="470"/>
    </location>
</feature>
<evidence type="ECO:0000313" key="2">
    <source>
        <dbReference type="EMBL" id="RIJ31201.1"/>
    </source>
</evidence>
<dbReference type="RefSeq" id="WP_119452701.1">
    <property type="nucleotide sequence ID" value="NZ_QWGA01000003.1"/>
</dbReference>